<dbReference type="InterPro" id="IPR051847">
    <property type="entry name" value="RNA_proc/Spliceosome_comp"/>
</dbReference>
<dbReference type="PANTHER" id="PTHR45880">
    <property type="entry name" value="RNA-BINDING MOTIF PROTEIN, X-LINKED 2"/>
    <property type="match status" value="1"/>
</dbReference>
<dbReference type="InterPro" id="IPR045844">
    <property type="entry name" value="RRM_Ist3-like"/>
</dbReference>
<comment type="subunit">
    <text evidence="4">Part of the activated spliceosome B/catalytic step 1 spliceosome, one of the forms of the spliceosome which has a well-formed active site but still cannot catalyze the branching reaction and is composed of at least 52 proteins, the U2, U5 and U6 snRNAs and the pre-mRNA. Component of the minor spliceosome, which splices U12-type introns.</text>
</comment>
<evidence type="ECO:0000256" key="6">
    <source>
        <dbReference type="PROSITE-ProRule" id="PRU00176"/>
    </source>
</evidence>
<feature type="compositionally biased region" description="Basic residues" evidence="7">
    <location>
        <begin position="181"/>
        <end position="197"/>
    </location>
</feature>
<comment type="caution">
    <text evidence="9">The sequence shown here is derived from an EMBL/GenBank/DDBJ whole genome shotgun (WGS) entry which is preliminary data.</text>
</comment>
<name>A0AA88I1T8_ARTSF</name>
<evidence type="ECO:0000256" key="1">
    <source>
        <dbReference type="ARBA" id="ARBA00022884"/>
    </source>
</evidence>
<feature type="compositionally biased region" description="Basic and acidic residues" evidence="7">
    <location>
        <begin position="198"/>
        <end position="221"/>
    </location>
</feature>
<gene>
    <name evidence="9" type="ORF">QYM36_003601</name>
</gene>
<dbReference type="Gene3D" id="3.30.70.330">
    <property type="match status" value="1"/>
</dbReference>
<sequence>MNPMTNVKNIQKLSKLDIERGAWKKGSWHDEYRDSAWIFFGGMPFSLTEGDIVCIFSQYGEIIQCNLIRDKETGKSRGFGFLCYDDQRSTDLAVDNFNGTKIVGRTIRVDHVQNYKVPKYIDKMDQETLEIVEKGIGPKIEESDGGRSTSPEVVVKKEKKVKKKKKRRRRSDSSSSDESKKKKLRKSREKRKSKKKHQKEDSSSESYKEEDHSRSDGKLENRQNISKSFQSFNRDASPEHRRIYTQQREKQREVRVFERSKWGSGRQSEPSEERDRDKSGRKNRYGDNHERGHRSRDSR</sequence>
<feature type="compositionally biased region" description="Basic and acidic residues" evidence="7">
    <location>
        <begin position="269"/>
        <end position="299"/>
    </location>
</feature>
<evidence type="ECO:0000256" key="4">
    <source>
        <dbReference type="ARBA" id="ARBA00064744"/>
    </source>
</evidence>
<feature type="compositionally biased region" description="Polar residues" evidence="7">
    <location>
        <begin position="222"/>
        <end position="234"/>
    </location>
</feature>
<dbReference type="PANTHER" id="PTHR45880:SF1">
    <property type="entry name" value="RNA-BINDING MOTIF PROTEIN, X-LINKED 2"/>
    <property type="match status" value="1"/>
</dbReference>
<dbReference type="InterPro" id="IPR012677">
    <property type="entry name" value="Nucleotide-bd_a/b_plait_sf"/>
</dbReference>
<dbReference type="GO" id="GO:0003723">
    <property type="term" value="F:RNA binding"/>
    <property type="evidence" value="ECO:0007669"/>
    <property type="project" value="UniProtKB-UniRule"/>
</dbReference>
<dbReference type="GO" id="GO:0000398">
    <property type="term" value="P:mRNA splicing, via spliceosome"/>
    <property type="evidence" value="ECO:0007669"/>
    <property type="project" value="InterPro"/>
</dbReference>
<evidence type="ECO:0000313" key="10">
    <source>
        <dbReference type="Proteomes" id="UP001187531"/>
    </source>
</evidence>
<dbReference type="GO" id="GO:0071013">
    <property type="term" value="C:catalytic step 2 spliceosome"/>
    <property type="evidence" value="ECO:0007669"/>
    <property type="project" value="TreeGrafter"/>
</dbReference>
<feature type="compositionally biased region" description="Basic and acidic residues" evidence="7">
    <location>
        <begin position="236"/>
        <end position="261"/>
    </location>
</feature>
<feature type="compositionally biased region" description="Basic residues" evidence="7">
    <location>
        <begin position="157"/>
        <end position="170"/>
    </location>
</feature>
<evidence type="ECO:0000256" key="5">
    <source>
        <dbReference type="ARBA" id="ARBA00074390"/>
    </source>
</evidence>
<dbReference type="GO" id="GO:0005654">
    <property type="term" value="C:nucleoplasm"/>
    <property type="evidence" value="ECO:0007669"/>
    <property type="project" value="UniProtKB-ARBA"/>
</dbReference>
<dbReference type="GO" id="GO:0071011">
    <property type="term" value="C:precatalytic spliceosome"/>
    <property type="evidence" value="ECO:0007669"/>
    <property type="project" value="TreeGrafter"/>
</dbReference>
<feature type="domain" description="RRM" evidence="8">
    <location>
        <begin position="36"/>
        <end position="114"/>
    </location>
</feature>
<protein>
    <recommendedName>
        <fullName evidence="5">RNA-binding motif protein, X-linked 2</fullName>
    </recommendedName>
</protein>
<evidence type="ECO:0000256" key="2">
    <source>
        <dbReference type="ARBA" id="ARBA00053249"/>
    </source>
</evidence>
<dbReference type="FunFam" id="3.30.70.330:FF:000218">
    <property type="entry name" value="RNA-binding motif protein, X-linked 2"/>
    <property type="match status" value="1"/>
</dbReference>
<dbReference type="GO" id="GO:0005686">
    <property type="term" value="C:U2 snRNP"/>
    <property type="evidence" value="ECO:0007669"/>
    <property type="project" value="TreeGrafter"/>
</dbReference>
<keyword evidence="10" id="KW-1185">Reference proteome</keyword>
<evidence type="ECO:0000256" key="3">
    <source>
        <dbReference type="ARBA" id="ARBA00061455"/>
    </source>
</evidence>
<dbReference type="PROSITE" id="PS50102">
    <property type="entry name" value="RRM"/>
    <property type="match status" value="1"/>
</dbReference>
<reference evidence="9" key="1">
    <citation type="submission" date="2023-07" db="EMBL/GenBank/DDBJ databases">
        <title>Chromosome-level genome assembly of Artemia franciscana.</title>
        <authorList>
            <person name="Jo E."/>
        </authorList>
    </citation>
    <scope>NUCLEOTIDE SEQUENCE</scope>
    <source>
        <tissue evidence="9">Whole body</tissue>
    </source>
</reference>
<dbReference type="Proteomes" id="UP001187531">
    <property type="component" value="Unassembled WGS sequence"/>
</dbReference>
<dbReference type="CDD" id="cd12411">
    <property type="entry name" value="RRM_ist3_like"/>
    <property type="match status" value="1"/>
</dbReference>
<keyword evidence="1 6" id="KW-0694">RNA-binding</keyword>
<dbReference type="InterPro" id="IPR000504">
    <property type="entry name" value="RRM_dom"/>
</dbReference>
<comment type="function">
    <text evidence="2">Involved in pre-mRNA splicing as component of the activated spliceosome. As a component of the minor spliceosome, involved in the splicing of U12-type introns in pre-mRNAs.</text>
</comment>
<evidence type="ECO:0000313" key="9">
    <source>
        <dbReference type="EMBL" id="KAK2721373.1"/>
    </source>
</evidence>
<dbReference type="SMART" id="SM00360">
    <property type="entry name" value="RRM"/>
    <property type="match status" value="1"/>
</dbReference>
<dbReference type="SUPFAM" id="SSF54928">
    <property type="entry name" value="RNA-binding domain, RBD"/>
    <property type="match status" value="1"/>
</dbReference>
<comment type="similarity">
    <text evidence="3">Belongs to the IST3 family.</text>
</comment>
<proteinExistence type="inferred from homology"/>
<feature type="region of interest" description="Disordered" evidence="7">
    <location>
        <begin position="139"/>
        <end position="299"/>
    </location>
</feature>
<evidence type="ECO:0000256" key="7">
    <source>
        <dbReference type="SAM" id="MobiDB-lite"/>
    </source>
</evidence>
<accession>A0AA88I1T8</accession>
<dbReference type="InterPro" id="IPR035979">
    <property type="entry name" value="RBD_domain_sf"/>
</dbReference>
<evidence type="ECO:0000259" key="8">
    <source>
        <dbReference type="PROSITE" id="PS50102"/>
    </source>
</evidence>
<dbReference type="EMBL" id="JAVRJZ010000006">
    <property type="protein sequence ID" value="KAK2721373.1"/>
    <property type="molecule type" value="Genomic_DNA"/>
</dbReference>
<dbReference type="AlphaFoldDB" id="A0AA88I1T8"/>
<organism evidence="9 10">
    <name type="scientific">Artemia franciscana</name>
    <name type="common">Brine shrimp</name>
    <name type="synonym">Artemia sanfranciscana</name>
    <dbReference type="NCBI Taxonomy" id="6661"/>
    <lineage>
        <taxon>Eukaryota</taxon>
        <taxon>Metazoa</taxon>
        <taxon>Ecdysozoa</taxon>
        <taxon>Arthropoda</taxon>
        <taxon>Crustacea</taxon>
        <taxon>Branchiopoda</taxon>
        <taxon>Anostraca</taxon>
        <taxon>Artemiidae</taxon>
        <taxon>Artemia</taxon>
    </lineage>
</organism>
<dbReference type="Pfam" id="PF00076">
    <property type="entry name" value="RRM_1"/>
    <property type="match status" value="1"/>
</dbReference>